<dbReference type="InterPro" id="IPR006139">
    <property type="entry name" value="D-isomer_2_OHA_DH_cat_dom"/>
</dbReference>
<evidence type="ECO:0000256" key="4">
    <source>
        <dbReference type="RuleBase" id="RU003719"/>
    </source>
</evidence>
<evidence type="ECO:0000259" key="6">
    <source>
        <dbReference type="Pfam" id="PF02826"/>
    </source>
</evidence>
<dbReference type="PROSITE" id="PS00670">
    <property type="entry name" value="D_2_HYDROXYACID_DH_2"/>
    <property type="match status" value="1"/>
</dbReference>
<evidence type="ECO:0008006" key="9">
    <source>
        <dbReference type="Google" id="ProtNLM"/>
    </source>
</evidence>
<dbReference type="SUPFAM" id="SSF52283">
    <property type="entry name" value="Formate/glycerate dehydrogenase catalytic domain-like"/>
    <property type="match status" value="1"/>
</dbReference>
<keyword evidence="2 4" id="KW-0560">Oxidoreductase</keyword>
<dbReference type="GO" id="GO:0051287">
    <property type="term" value="F:NAD binding"/>
    <property type="evidence" value="ECO:0007669"/>
    <property type="project" value="InterPro"/>
</dbReference>
<dbReference type="Proteomes" id="UP000268093">
    <property type="component" value="Unassembled WGS sequence"/>
</dbReference>
<reference evidence="7 8" key="1">
    <citation type="journal article" date="2018" name="New Phytol.">
        <title>Phylogenomics of Endogonaceae and evolution of mycorrhizas within Mucoromycota.</title>
        <authorList>
            <person name="Chang Y."/>
            <person name="Desiro A."/>
            <person name="Na H."/>
            <person name="Sandor L."/>
            <person name="Lipzen A."/>
            <person name="Clum A."/>
            <person name="Barry K."/>
            <person name="Grigoriev I.V."/>
            <person name="Martin F.M."/>
            <person name="Stajich J.E."/>
            <person name="Smith M.E."/>
            <person name="Bonito G."/>
            <person name="Spatafora J.W."/>
        </authorList>
    </citation>
    <scope>NUCLEOTIDE SEQUENCE [LARGE SCALE GENOMIC DNA]</scope>
    <source>
        <strain evidence="7 8">GMNB39</strain>
    </source>
</reference>
<dbReference type="InterPro" id="IPR029753">
    <property type="entry name" value="D-isomer_DH_CS"/>
</dbReference>
<dbReference type="InterPro" id="IPR050418">
    <property type="entry name" value="D-iso_2-hydroxyacid_DH_PdxB"/>
</dbReference>
<dbReference type="EMBL" id="RBNI01008251">
    <property type="protein sequence ID" value="RUP44848.1"/>
    <property type="molecule type" value="Genomic_DNA"/>
</dbReference>
<comment type="similarity">
    <text evidence="1 4">Belongs to the D-isomer specific 2-hydroxyacid dehydrogenase family.</text>
</comment>
<protein>
    <recommendedName>
        <fullName evidence="9">D-isomer specific 2-hydroxyacid dehydrogenase catalytic domain-containing protein</fullName>
    </recommendedName>
</protein>
<comment type="caution">
    <text evidence="7">The sequence shown here is derived from an EMBL/GenBank/DDBJ whole genome shotgun (WGS) entry which is preliminary data.</text>
</comment>
<dbReference type="SUPFAM" id="SSF51735">
    <property type="entry name" value="NAD(P)-binding Rossmann-fold domains"/>
    <property type="match status" value="1"/>
</dbReference>
<evidence type="ECO:0000313" key="7">
    <source>
        <dbReference type="EMBL" id="RUP44848.1"/>
    </source>
</evidence>
<organism evidence="7 8">
    <name type="scientific">Jimgerdemannia flammicorona</name>
    <dbReference type="NCBI Taxonomy" id="994334"/>
    <lineage>
        <taxon>Eukaryota</taxon>
        <taxon>Fungi</taxon>
        <taxon>Fungi incertae sedis</taxon>
        <taxon>Mucoromycota</taxon>
        <taxon>Mucoromycotina</taxon>
        <taxon>Endogonomycetes</taxon>
        <taxon>Endogonales</taxon>
        <taxon>Endogonaceae</taxon>
        <taxon>Jimgerdemannia</taxon>
    </lineage>
</organism>
<dbReference type="PANTHER" id="PTHR43761">
    <property type="entry name" value="D-ISOMER SPECIFIC 2-HYDROXYACID DEHYDROGENASE FAMILY PROTEIN (AFU_ORTHOLOGUE AFUA_1G13630)"/>
    <property type="match status" value="1"/>
</dbReference>
<dbReference type="PANTHER" id="PTHR43761:SF1">
    <property type="entry name" value="D-ISOMER SPECIFIC 2-HYDROXYACID DEHYDROGENASE CATALYTIC DOMAIN-CONTAINING PROTEIN-RELATED"/>
    <property type="match status" value="1"/>
</dbReference>
<name>A0A433D1Y8_9FUNG</name>
<evidence type="ECO:0000313" key="8">
    <source>
        <dbReference type="Proteomes" id="UP000268093"/>
    </source>
</evidence>
<dbReference type="GO" id="GO:0016616">
    <property type="term" value="F:oxidoreductase activity, acting on the CH-OH group of donors, NAD or NADP as acceptor"/>
    <property type="evidence" value="ECO:0007669"/>
    <property type="project" value="InterPro"/>
</dbReference>
<accession>A0A433D1Y8</accession>
<evidence type="ECO:0000256" key="2">
    <source>
        <dbReference type="ARBA" id="ARBA00023002"/>
    </source>
</evidence>
<dbReference type="OrthoDB" id="298012at2759"/>
<feature type="domain" description="D-isomer specific 2-hydroxyacid dehydrogenase NAD-binding" evidence="6">
    <location>
        <begin position="272"/>
        <end position="319"/>
    </location>
</feature>
<sequence length="335" mass="37699">MSMCTFKKKKKQSEVAFPSWQSERVGANPTLYPSSTIRFPHILRPETARSSRRPCDLGDEAAGGVEGKILIECAGKYQGIKTIYLHWESAPVLSWDFDADLIQYLPDSVKYICKIGVGYDSIDVDECTKRGIYVSNTLGEFERKILELSMLMIESRSIGSRLLHRMNNRYQCFPNSGSPRTSIRWATADINVLLILAACRNAYQFMSSLRAARYLLESPKETGSTAVFATGSIPKARHWAYWGWDGLAGEHISLLFAITSGRRGANAWVPLEQRYNAAYVDFPTFLWTSDIISINVPLTRDTHRLIGARELEMMRDGVVRPCSVDGQVCHARARA</sequence>
<dbReference type="Pfam" id="PF00389">
    <property type="entry name" value="2-Hacid_dh"/>
    <property type="match status" value="1"/>
</dbReference>
<evidence type="ECO:0000256" key="1">
    <source>
        <dbReference type="ARBA" id="ARBA00005854"/>
    </source>
</evidence>
<evidence type="ECO:0000256" key="3">
    <source>
        <dbReference type="ARBA" id="ARBA00023027"/>
    </source>
</evidence>
<dbReference type="AlphaFoldDB" id="A0A433D1Y8"/>
<keyword evidence="3" id="KW-0520">NAD</keyword>
<dbReference type="Gene3D" id="3.40.50.720">
    <property type="entry name" value="NAD(P)-binding Rossmann-like Domain"/>
    <property type="match status" value="2"/>
</dbReference>
<proteinExistence type="inferred from homology"/>
<keyword evidence="8" id="KW-1185">Reference proteome</keyword>
<evidence type="ECO:0000259" key="5">
    <source>
        <dbReference type="Pfam" id="PF00389"/>
    </source>
</evidence>
<dbReference type="InterPro" id="IPR006140">
    <property type="entry name" value="D-isomer_DH_NAD-bd"/>
</dbReference>
<dbReference type="Pfam" id="PF02826">
    <property type="entry name" value="2-Hacid_dh_C"/>
    <property type="match status" value="1"/>
</dbReference>
<feature type="domain" description="D-isomer specific 2-hydroxyacid dehydrogenase catalytic" evidence="5">
    <location>
        <begin position="96"/>
        <end position="201"/>
    </location>
</feature>
<gene>
    <name evidence="7" type="ORF">BC936DRAFT_148940</name>
</gene>
<dbReference type="InterPro" id="IPR036291">
    <property type="entry name" value="NAD(P)-bd_dom_sf"/>
</dbReference>